<name>A0A4Y2PAH7_ARAVE</name>
<comment type="caution">
    <text evidence="2">The sequence shown here is derived from an EMBL/GenBank/DDBJ whole genome shotgun (WGS) entry which is preliminary data.</text>
</comment>
<feature type="region of interest" description="Disordered" evidence="1">
    <location>
        <begin position="83"/>
        <end position="111"/>
    </location>
</feature>
<evidence type="ECO:0000313" key="2">
    <source>
        <dbReference type="EMBL" id="GBN47450.1"/>
    </source>
</evidence>
<organism evidence="2 3">
    <name type="scientific">Araneus ventricosus</name>
    <name type="common">Orbweaver spider</name>
    <name type="synonym">Epeira ventricosa</name>
    <dbReference type="NCBI Taxonomy" id="182803"/>
    <lineage>
        <taxon>Eukaryota</taxon>
        <taxon>Metazoa</taxon>
        <taxon>Ecdysozoa</taxon>
        <taxon>Arthropoda</taxon>
        <taxon>Chelicerata</taxon>
        <taxon>Arachnida</taxon>
        <taxon>Araneae</taxon>
        <taxon>Araneomorphae</taxon>
        <taxon>Entelegynae</taxon>
        <taxon>Araneoidea</taxon>
        <taxon>Araneidae</taxon>
        <taxon>Araneus</taxon>
    </lineage>
</organism>
<accession>A0A4Y2PAH7</accession>
<gene>
    <name evidence="2" type="ORF">AVEN_149416_1</name>
</gene>
<sequence length="132" mass="14303">MIVDASVPSVHQRIEIGIEEISVEVVESLLDALLNFDIGSEMPTSQVLLSKRCKSHGARIGLMEGVLIPNRNDVTEVLCGWGRERKGKKPTPTRPARKDVSPLSGRWGTKKALVSKKGISPSLQGQGEISGF</sequence>
<dbReference type="AlphaFoldDB" id="A0A4Y2PAH7"/>
<protein>
    <submittedName>
        <fullName evidence="2">Uncharacterized protein</fullName>
    </submittedName>
</protein>
<evidence type="ECO:0000313" key="3">
    <source>
        <dbReference type="Proteomes" id="UP000499080"/>
    </source>
</evidence>
<proteinExistence type="predicted"/>
<dbReference type="EMBL" id="BGPR01010683">
    <property type="protein sequence ID" value="GBN47450.1"/>
    <property type="molecule type" value="Genomic_DNA"/>
</dbReference>
<reference evidence="2 3" key="1">
    <citation type="journal article" date="2019" name="Sci. Rep.">
        <title>Orb-weaving spider Araneus ventricosus genome elucidates the spidroin gene catalogue.</title>
        <authorList>
            <person name="Kono N."/>
            <person name="Nakamura H."/>
            <person name="Ohtoshi R."/>
            <person name="Moran D.A.P."/>
            <person name="Shinohara A."/>
            <person name="Yoshida Y."/>
            <person name="Fujiwara M."/>
            <person name="Mori M."/>
            <person name="Tomita M."/>
            <person name="Arakawa K."/>
        </authorList>
    </citation>
    <scope>NUCLEOTIDE SEQUENCE [LARGE SCALE GENOMIC DNA]</scope>
</reference>
<dbReference type="Proteomes" id="UP000499080">
    <property type="component" value="Unassembled WGS sequence"/>
</dbReference>
<keyword evidence="3" id="KW-1185">Reference proteome</keyword>
<evidence type="ECO:0000256" key="1">
    <source>
        <dbReference type="SAM" id="MobiDB-lite"/>
    </source>
</evidence>